<accession>K2BVR5</accession>
<comment type="caution">
    <text evidence="1">The sequence shown here is derived from an EMBL/GenBank/DDBJ whole genome shotgun (WGS) entry which is preliminary data.</text>
</comment>
<name>K2BVR5_9BACT</name>
<dbReference type="PROSITE" id="PS51257">
    <property type="entry name" value="PROKAR_LIPOPROTEIN"/>
    <property type="match status" value="1"/>
</dbReference>
<protein>
    <recommendedName>
        <fullName evidence="2">Lipoprotein</fullName>
    </recommendedName>
</protein>
<sequence>MKKILIITLISLSPLLGGCFKKDIVAPEVQNTTQENIQTWSVWTNSWVAKEIENEYINNTWIKDNKKYNTEEIEQNWWFTIQIKDSTNKIVYKSNFTTTYWFDQNDMFFFECEESWEWDWKLNILDTLNFKIIKDLKWNNLIIKCWDYNKETDSFDYYIWTDLNSEWIKKTYHFRNNQKNTEKINESNNIDKTTLNPLKDWNLGEYFKIKNGKLYWYESTSNEWYELRNADINTFTPVEYEFAKDKNWWLYKGFRLSNVINNAKLISYGIWVDSVAKKAYCNDFENVLEIKWVDTNTFVTNDYTDYNSPKSICVGTLEGNSLGYEAHDKNHCYWNPGGGHEIVITGDRK</sequence>
<gene>
    <name evidence="1" type="ORF">ACD_49C00050G0014</name>
</gene>
<dbReference type="AlphaFoldDB" id="K2BVR5"/>
<evidence type="ECO:0008006" key="2">
    <source>
        <dbReference type="Google" id="ProtNLM"/>
    </source>
</evidence>
<dbReference type="EMBL" id="AMFJ01021636">
    <property type="protein sequence ID" value="EKD66344.1"/>
    <property type="molecule type" value="Genomic_DNA"/>
</dbReference>
<proteinExistence type="predicted"/>
<reference evidence="1" key="1">
    <citation type="journal article" date="2012" name="Science">
        <title>Fermentation, hydrogen, and sulfur metabolism in multiple uncultivated bacterial phyla.</title>
        <authorList>
            <person name="Wrighton K.C."/>
            <person name="Thomas B.C."/>
            <person name="Sharon I."/>
            <person name="Miller C.S."/>
            <person name="Castelle C.J."/>
            <person name="VerBerkmoes N.C."/>
            <person name="Wilkins M.J."/>
            <person name="Hettich R.L."/>
            <person name="Lipton M.S."/>
            <person name="Williams K.H."/>
            <person name="Long P.E."/>
            <person name="Banfield J.F."/>
        </authorList>
    </citation>
    <scope>NUCLEOTIDE SEQUENCE [LARGE SCALE GENOMIC DNA]</scope>
</reference>
<evidence type="ECO:0000313" key="1">
    <source>
        <dbReference type="EMBL" id="EKD66344.1"/>
    </source>
</evidence>
<organism evidence="1">
    <name type="scientific">uncultured bacterium</name>
    <name type="common">gcode 4</name>
    <dbReference type="NCBI Taxonomy" id="1234023"/>
    <lineage>
        <taxon>Bacteria</taxon>
        <taxon>environmental samples</taxon>
    </lineage>
</organism>